<dbReference type="GO" id="GO:0061617">
    <property type="term" value="C:MICOS complex"/>
    <property type="evidence" value="ECO:0007669"/>
    <property type="project" value="TreeGrafter"/>
</dbReference>
<dbReference type="STRING" id="1081102.A0A167VRE8"/>
<evidence type="ECO:0000256" key="5">
    <source>
        <dbReference type="ARBA" id="ARBA00022692"/>
    </source>
</evidence>
<gene>
    <name evidence="15" type="ORF">SPI_04446</name>
</gene>
<dbReference type="OrthoDB" id="10261039at2759"/>
<proteinExistence type="inferred from homology"/>
<accession>A0A167VRE8</accession>
<keyword evidence="7" id="KW-0809">Transit peptide</keyword>
<evidence type="ECO:0000256" key="3">
    <source>
        <dbReference type="ARBA" id="ARBA00011875"/>
    </source>
</evidence>
<dbReference type="EMBL" id="AZHD01000006">
    <property type="protein sequence ID" value="OAA62906.1"/>
    <property type="molecule type" value="Genomic_DNA"/>
</dbReference>
<evidence type="ECO:0000256" key="11">
    <source>
        <dbReference type="ARBA" id="ARBA00023136"/>
    </source>
</evidence>
<evidence type="ECO:0000313" key="16">
    <source>
        <dbReference type="Proteomes" id="UP000076874"/>
    </source>
</evidence>
<name>A0A167VRE8_9HYPO</name>
<evidence type="ECO:0000313" key="15">
    <source>
        <dbReference type="EMBL" id="OAA62906.1"/>
    </source>
</evidence>
<evidence type="ECO:0000256" key="7">
    <source>
        <dbReference type="ARBA" id="ARBA00022946"/>
    </source>
</evidence>
<keyword evidence="6 13" id="KW-0999">Mitochondrion inner membrane</keyword>
<keyword evidence="16" id="KW-1185">Reference proteome</keyword>
<sequence length="734" mass="77993">MLRTSLRSTRVSGFRRVPAIAPSASALANAAAAGAVQPWRFVGSAGQRFYADVPKPPVFPASETTTAASSSPRPPASSSPSSIPLHSVPLTPPRPSEVAEESSHAVSSPPRPPPRKGGFFRKLRNYVLTLSILGALAFGGGVWYSRINDNFHDFFTEYVPFGEQAVLYLEELDFRKRFPNIANHIGGRHHDSGDSVRVPAQSGASWRVADPENNRQTAAVSSKTDASSPSRSSSPSTSFPPSPSLSSAATPEPTRDEVKHAAATASQASSKKTTGSGSKPKTITVTSPTNSTEGAAEAAIVANTSASTADSARPATSSASGRAQPQRPPEVDEPSRWPPASPIDPLAVPDATEPVVQDVVHLLNDIITAVNADHASERYSATIGKAKQSVDQVGRKVRTIRESAEHDAARQVAAQTERFDAAARALVDRVEAAMAAQEAQWRRQVDEELAQVRASYDARLELATARERELGAAQRANALREQAVQLTRQFASDLQARVEAERGGRLGKLQSLSASVADLEALTAGWTDVVDASQRAQQLHVAIDAVKARLADDPTGGNHTPRPFVKELLAVKEMAAADPVVDAAIASIPPVAYQRGIAAPAELIDRFRRVADAVRKAALLPEDAGVASHASSYVLSKVRFKKQPGAVMPPAATEGGDANSGTADVESILTRTQALLEEGNLDGAAREMNGLSGWAKTLSRDWLGEVRKVLEVQQALDVITAEARLRSLQLEKNR</sequence>
<protein>
    <recommendedName>
        <fullName evidence="4 13">MICOS complex subunit MIC60</fullName>
    </recommendedName>
    <alternativeName>
        <fullName evidence="13">Mitofilin</fullName>
    </alternativeName>
</protein>
<keyword evidence="9" id="KW-0175">Coiled coil</keyword>
<dbReference type="PANTHER" id="PTHR15415:SF7">
    <property type="entry name" value="MICOS COMPLEX SUBUNIT MIC60"/>
    <property type="match status" value="1"/>
</dbReference>
<evidence type="ECO:0000256" key="8">
    <source>
        <dbReference type="ARBA" id="ARBA00022989"/>
    </source>
</evidence>
<evidence type="ECO:0000256" key="6">
    <source>
        <dbReference type="ARBA" id="ARBA00022792"/>
    </source>
</evidence>
<feature type="region of interest" description="Disordered" evidence="14">
    <location>
        <begin position="185"/>
        <end position="348"/>
    </location>
</feature>
<reference evidence="15 16" key="1">
    <citation type="journal article" date="2016" name="Genome Biol. Evol.">
        <title>Divergent and convergent evolution of fungal pathogenicity.</title>
        <authorList>
            <person name="Shang Y."/>
            <person name="Xiao G."/>
            <person name="Zheng P."/>
            <person name="Cen K."/>
            <person name="Zhan S."/>
            <person name="Wang C."/>
        </authorList>
    </citation>
    <scope>NUCLEOTIDE SEQUENCE [LARGE SCALE GENOMIC DNA]</scope>
    <source>
        <strain evidence="15 16">RCEF 264</strain>
    </source>
</reference>
<comment type="similarity">
    <text evidence="2 13">Belongs to the MICOS complex subunit Mic60 family.</text>
</comment>
<keyword evidence="10 13" id="KW-0496">Mitochondrion</keyword>
<evidence type="ECO:0000256" key="9">
    <source>
        <dbReference type="ARBA" id="ARBA00023054"/>
    </source>
</evidence>
<evidence type="ECO:0000256" key="4">
    <source>
        <dbReference type="ARBA" id="ARBA00018116"/>
    </source>
</evidence>
<dbReference type="Pfam" id="PF09731">
    <property type="entry name" value="Mitofilin"/>
    <property type="match status" value="1"/>
</dbReference>
<comment type="subunit">
    <text evidence="3 13">Component of the mitochondrial contact site and cristae organizing system (MICOS) complex.</text>
</comment>
<dbReference type="InterPro" id="IPR019133">
    <property type="entry name" value="MIC60"/>
</dbReference>
<evidence type="ECO:0000256" key="14">
    <source>
        <dbReference type="SAM" id="MobiDB-lite"/>
    </source>
</evidence>
<comment type="caution">
    <text evidence="15">The sequence shown here is derived from an EMBL/GenBank/DDBJ whole genome shotgun (WGS) entry which is preliminary data.</text>
</comment>
<comment type="subcellular location">
    <subcellularLocation>
        <location evidence="1 13">Mitochondrion inner membrane</location>
        <topology evidence="1 13">Single-pass membrane protein</topology>
    </subcellularLocation>
</comment>
<evidence type="ECO:0000256" key="12">
    <source>
        <dbReference type="ARBA" id="ARBA00025571"/>
    </source>
</evidence>
<keyword evidence="8 13" id="KW-1133">Transmembrane helix</keyword>
<feature type="compositionally biased region" description="Low complexity" evidence="14">
    <location>
        <begin position="221"/>
        <end position="237"/>
    </location>
</feature>
<evidence type="ECO:0000256" key="13">
    <source>
        <dbReference type="RuleBase" id="RU363000"/>
    </source>
</evidence>
<dbReference type="GO" id="GO:0042407">
    <property type="term" value="P:cristae formation"/>
    <property type="evidence" value="ECO:0007669"/>
    <property type="project" value="TreeGrafter"/>
</dbReference>
<dbReference type="PANTHER" id="PTHR15415">
    <property type="entry name" value="MITOFILIN"/>
    <property type="match status" value="1"/>
</dbReference>
<dbReference type="Proteomes" id="UP000076874">
    <property type="component" value="Unassembled WGS sequence"/>
</dbReference>
<evidence type="ECO:0000256" key="2">
    <source>
        <dbReference type="ARBA" id="ARBA00010877"/>
    </source>
</evidence>
<feature type="region of interest" description="Disordered" evidence="14">
    <location>
        <begin position="61"/>
        <end position="116"/>
    </location>
</feature>
<evidence type="ECO:0000256" key="10">
    <source>
        <dbReference type="ARBA" id="ARBA00023128"/>
    </source>
</evidence>
<evidence type="ECO:0000256" key="1">
    <source>
        <dbReference type="ARBA" id="ARBA00004434"/>
    </source>
</evidence>
<comment type="function">
    <text evidence="12">Component of the MICOS complex, a large protein complex of the mitochondrial inner membrane that plays crucial roles in the maintenance of crista junctions, inner membrane architecture, and formation of contact sites to the outer membrane. Plays a role in keeping cristae membranes connected to the inner boundary membrane. Also promotes protein import via the mitochondrial intermembrane space assembly (MIA) pathway.</text>
</comment>
<dbReference type="AlphaFoldDB" id="A0A167VRE8"/>
<keyword evidence="11 13" id="KW-0472">Membrane</keyword>
<organism evidence="15 16">
    <name type="scientific">Niveomyces insectorum RCEF 264</name>
    <dbReference type="NCBI Taxonomy" id="1081102"/>
    <lineage>
        <taxon>Eukaryota</taxon>
        <taxon>Fungi</taxon>
        <taxon>Dikarya</taxon>
        <taxon>Ascomycota</taxon>
        <taxon>Pezizomycotina</taxon>
        <taxon>Sordariomycetes</taxon>
        <taxon>Hypocreomycetidae</taxon>
        <taxon>Hypocreales</taxon>
        <taxon>Cordycipitaceae</taxon>
        <taxon>Niveomyces</taxon>
    </lineage>
</organism>
<keyword evidence="5 13" id="KW-0812">Transmembrane</keyword>
<feature type="compositionally biased region" description="Low complexity" evidence="14">
    <location>
        <begin position="261"/>
        <end position="284"/>
    </location>
</feature>
<feature type="transmembrane region" description="Helical" evidence="13">
    <location>
        <begin position="125"/>
        <end position="144"/>
    </location>
</feature>
<feature type="compositionally biased region" description="Low complexity" evidence="14">
    <location>
        <begin position="61"/>
        <end position="71"/>
    </location>
</feature>
<feature type="compositionally biased region" description="Polar residues" evidence="14">
    <location>
        <begin position="302"/>
        <end position="323"/>
    </location>
</feature>